<accession>A0A380VGN1</accession>
<dbReference type="Proteomes" id="UP000254507">
    <property type="component" value="Unassembled WGS sequence"/>
</dbReference>
<evidence type="ECO:0000313" key="1">
    <source>
        <dbReference type="EMBL" id="SUU38392.1"/>
    </source>
</evidence>
<sequence length="36" mass="4242">MNDNSFKVVMDSFEDLVASCSMPTGLMWWEYCFEDL</sequence>
<dbReference type="EMBL" id="UFSB01000001">
    <property type="protein sequence ID" value="SUU38392.1"/>
    <property type="molecule type" value="Genomic_DNA"/>
</dbReference>
<gene>
    <name evidence="1" type="ORF">NCTC10851_02071</name>
</gene>
<evidence type="ECO:0000313" key="2">
    <source>
        <dbReference type="Proteomes" id="UP000254507"/>
    </source>
</evidence>
<proteinExistence type="predicted"/>
<name>A0A380VGN1_9PAST</name>
<organism evidence="1 2">
    <name type="scientific">Actinobacillus seminis</name>
    <dbReference type="NCBI Taxonomy" id="722"/>
    <lineage>
        <taxon>Bacteria</taxon>
        <taxon>Pseudomonadati</taxon>
        <taxon>Pseudomonadota</taxon>
        <taxon>Gammaproteobacteria</taxon>
        <taxon>Pasteurellales</taxon>
        <taxon>Pasteurellaceae</taxon>
        <taxon>Actinobacillus</taxon>
    </lineage>
</organism>
<reference evidence="1 2" key="1">
    <citation type="submission" date="2018-06" db="EMBL/GenBank/DDBJ databases">
        <authorList>
            <consortium name="Pathogen Informatics"/>
            <person name="Doyle S."/>
        </authorList>
    </citation>
    <scope>NUCLEOTIDE SEQUENCE [LARGE SCALE GENOMIC DNA]</scope>
    <source>
        <strain evidence="1 2">NCTC10851</strain>
    </source>
</reference>
<dbReference type="AlphaFoldDB" id="A0A380VGN1"/>
<protein>
    <submittedName>
        <fullName evidence="1">Uncharacterized protein</fullName>
    </submittedName>
</protein>